<dbReference type="Proteomes" id="UP000489600">
    <property type="component" value="Unassembled WGS sequence"/>
</dbReference>
<organism evidence="4 5">
    <name type="scientific">Arabis nemorensis</name>
    <dbReference type="NCBI Taxonomy" id="586526"/>
    <lineage>
        <taxon>Eukaryota</taxon>
        <taxon>Viridiplantae</taxon>
        <taxon>Streptophyta</taxon>
        <taxon>Embryophyta</taxon>
        <taxon>Tracheophyta</taxon>
        <taxon>Spermatophyta</taxon>
        <taxon>Magnoliopsida</taxon>
        <taxon>eudicotyledons</taxon>
        <taxon>Gunneridae</taxon>
        <taxon>Pentapetalae</taxon>
        <taxon>rosids</taxon>
        <taxon>malvids</taxon>
        <taxon>Brassicales</taxon>
        <taxon>Brassicaceae</taxon>
        <taxon>Arabideae</taxon>
        <taxon>Arabis</taxon>
    </lineage>
</organism>
<reference evidence="4" key="1">
    <citation type="submission" date="2019-07" db="EMBL/GenBank/DDBJ databases">
        <authorList>
            <person name="Dittberner H."/>
        </authorList>
    </citation>
    <scope>NUCLEOTIDE SEQUENCE [LARGE SCALE GENOMIC DNA]</scope>
</reference>
<feature type="domain" description="Non-haem dioxygenase N-terminal" evidence="3">
    <location>
        <begin position="12"/>
        <end position="90"/>
    </location>
</feature>
<protein>
    <recommendedName>
        <fullName evidence="3">Non-haem dioxygenase N-terminal domain-containing protein</fullName>
    </recommendedName>
</protein>
<dbReference type="InterPro" id="IPR027443">
    <property type="entry name" value="IPNS-like_sf"/>
</dbReference>
<evidence type="ECO:0000259" key="3">
    <source>
        <dbReference type="Pfam" id="PF14226"/>
    </source>
</evidence>
<dbReference type="EMBL" id="CABITT030000004">
    <property type="protein sequence ID" value="VVB00405.1"/>
    <property type="molecule type" value="Genomic_DNA"/>
</dbReference>
<evidence type="ECO:0000313" key="5">
    <source>
        <dbReference type="Proteomes" id="UP000489600"/>
    </source>
</evidence>
<evidence type="ECO:0000256" key="2">
    <source>
        <dbReference type="ARBA" id="ARBA00023004"/>
    </source>
</evidence>
<name>A0A565BFJ9_9BRAS</name>
<dbReference type="GO" id="GO:0046872">
    <property type="term" value="F:metal ion binding"/>
    <property type="evidence" value="ECO:0007669"/>
    <property type="project" value="UniProtKB-KW"/>
</dbReference>
<keyword evidence="1" id="KW-0479">Metal-binding</keyword>
<keyword evidence="2" id="KW-0408">Iron</keyword>
<dbReference type="Gene3D" id="2.60.120.330">
    <property type="entry name" value="B-lactam Antibiotic, Isopenicillin N Synthase, Chain"/>
    <property type="match status" value="1"/>
</dbReference>
<dbReference type="AlphaFoldDB" id="A0A565BFJ9"/>
<dbReference type="Pfam" id="PF14226">
    <property type="entry name" value="DIOX_N"/>
    <property type="match status" value="1"/>
</dbReference>
<dbReference type="SUPFAM" id="SSF51197">
    <property type="entry name" value="Clavaminate synthase-like"/>
    <property type="match status" value="1"/>
</dbReference>
<comment type="caution">
    <text evidence="4">The sequence shown here is derived from an EMBL/GenBank/DDBJ whole genome shotgun (WGS) entry which is preliminary data.</text>
</comment>
<proteinExistence type="predicted"/>
<keyword evidence="5" id="KW-1185">Reference proteome</keyword>
<evidence type="ECO:0000313" key="4">
    <source>
        <dbReference type="EMBL" id="VVB00405.1"/>
    </source>
</evidence>
<evidence type="ECO:0000256" key="1">
    <source>
        <dbReference type="ARBA" id="ARBA00022723"/>
    </source>
</evidence>
<accession>A0A565BFJ9</accession>
<gene>
    <name evidence="4" type="ORF">ANE_LOCUS10849</name>
</gene>
<dbReference type="InterPro" id="IPR026992">
    <property type="entry name" value="DIOX_N"/>
</dbReference>
<dbReference type="OrthoDB" id="288590at2759"/>
<sequence>MASETTLLPLDLPVIDFLNKNLKSGEPEWDLTRAHVLKALQDYGYFKASFDKIPIELRKSVFRAMEELFDLPLETKLRNVSEKAFQGYVGQVPNLTLYV</sequence>